<dbReference type="Proteomes" id="UP001249851">
    <property type="component" value="Unassembled WGS sequence"/>
</dbReference>
<sequence>MTTGQAQLSKEFLPNLESTFIVLFFYGISKQSLRQITSKIFVGRRQEYGVEMFSNFSTDSGESANRFLDSRITDYMQRIAALKNHTTIKRSRVNAYNISDTSRTEGIFEPKSQSKQHSHWGRQLDIHPRQKLHALLVNESVPESIISESRPTFLKERASEISKLELQAFQGTSLYGEPGCFDNPWRKNLTELFVVWANITNQHNIDYVLGCGSLLGAMRNADVIPYDSDIDVLVDINWFSTLRQLSVQRNFDASDGKIRLLIQPQFHLDILPDSRKRFDCRGQETRFMVDECSFQEPLGRLIKGNSHIDIYPFYDRVNTVEDSSNDRSKEYEKKDFYPFQPCSFMGLTASCPNNSWKILRIYFNTDNLEPFYKCTNGKWVDSQAKFPQFKWSIGLNHLQFPLPVQEAGKRKMNSILVFLWITLSIASGVKMCDWPRGTCTHVNDPCPPNWVRCEHYDDDCPLATNHCCCRKPFPGSKKMCDWPRGGCTDKNAPCPPNWERCAQYDNECFQGIWSVQTPTSLCRTSCDVDFETAGCFKDMPSNRALPYYIYNERDPSIKHYGGRKIDWFNWNNYFTGFACRCAQKAKEMGYDLFGLQNYGECTEKKRKKQKNLLIRFQLSRVYVKITILYICDNDLISFRECWAGYKDVHDYARYGKQYTDSCIGDDFQNCGNLSRYCVGRPRHSMVYKIVDATSCPEAPFEKVECYQDNHEINKRPLPDYLFNDLDPTTETFSGILADWKNWDIYLPMFACRCARAAKARNATFFGIQSYGCVDQCNKQCKKHSKFCAGQNFANFVYKLIDCSERRIVCEKMRHTIALILQAAIFEAGTSKINSVLPRNRALPYYIYNERDPSIKPYGGRKIDWFNWNNFFTGFACRCAQKAKEMGYDLFGLQNYGECWAGYKDVHDYARYGKQYTDSCIGDDFQNCGNLSRYCVGRPRHSMWTQQVVLKPHSRKLNATRITMKSTKGHYQTTCLMILTPRLKRLAEYLLTGKTGISICRCLPAAQCWSDGGKISYDVDGLSAAGCVDQCNKQCKKHSRFCAGQNFANFVYKLKGAPCDINVTPVGCFKDDRNNSTMDEIFYSEKLSGTPNYGGNSLHTSQNYKADFPEFLCRCARYAKGSRWQYFGVKVLELGLCVRRTSPIYYNKYGLSSKCYEGNISTPCKSGSKLCASLNSNASFVYQVNMLDTS</sequence>
<reference evidence="7" key="1">
    <citation type="journal article" date="2023" name="G3 (Bethesda)">
        <title>Whole genome assembly and annotation of the endangered Caribbean coral Acropora cervicornis.</title>
        <authorList>
            <person name="Selwyn J.D."/>
            <person name="Vollmer S.V."/>
        </authorList>
    </citation>
    <scope>NUCLEOTIDE SEQUENCE</scope>
    <source>
        <strain evidence="7">K2</strain>
    </source>
</reference>
<comment type="subcellular location">
    <subcellularLocation>
        <location evidence="1">Membrane</location>
        <topology evidence="1">Single-pass membrane protein</topology>
    </subcellularLocation>
</comment>
<dbReference type="GO" id="GO:0009100">
    <property type="term" value="P:glycoprotein metabolic process"/>
    <property type="evidence" value="ECO:0007669"/>
    <property type="project" value="UniProtKB-ARBA"/>
</dbReference>
<keyword evidence="5" id="KW-0472">Membrane</keyword>
<proteinExistence type="predicted"/>
<name>A0AAD9QXA1_ACRCE</name>
<evidence type="ECO:0000313" key="8">
    <source>
        <dbReference type="Proteomes" id="UP001249851"/>
    </source>
</evidence>
<evidence type="ECO:0000256" key="4">
    <source>
        <dbReference type="ARBA" id="ARBA00022989"/>
    </source>
</evidence>
<reference evidence="7" key="2">
    <citation type="journal article" date="2023" name="Science">
        <title>Genomic signatures of disease resistance in endangered staghorn corals.</title>
        <authorList>
            <person name="Vollmer S.V."/>
            <person name="Selwyn J.D."/>
            <person name="Despard B.A."/>
            <person name="Roesel C.L."/>
        </authorList>
    </citation>
    <scope>NUCLEOTIDE SEQUENCE</scope>
    <source>
        <strain evidence="7">K2</strain>
    </source>
</reference>
<comment type="caution">
    <text evidence="7">The sequence shown here is derived from an EMBL/GenBank/DDBJ whole genome shotgun (WGS) entry which is preliminary data.</text>
</comment>
<dbReference type="InterPro" id="IPR007074">
    <property type="entry name" value="LicD/FKTN/FKRP_NTP_transf"/>
</dbReference>
<dbReference type="AlphaFoldDB" id="A0AAD9QXA1"/>
<keyword evidence="3" id="KW-0732">Signal</keyword>
<protein>
    <submittedName>
        <fullName evidence="7">Small cysteine-rich protein 2</fullName>
    </submittedName>
</protein>
<gene>
    <name evidence="7" type="ORF">P5673_005996</name>
</gene>
<organism evidence="7 8">
    <name type="scientific">Acropora cervicornis</name>
    <name type="common">Staghorn coral</name>
    <dbReference type="NCBI Taxonomy" id="6130"/>
    <lineage>
        <taxon>Eukaryota</taxon>
        <taxon>Metazoa</taxon>
        <taxon>Cnidaria</taxon>
        <taxon>Anthozoa</taxon>
        <taxon>Hexacorallia</taxon>
        <taxon>Scleractinia</taxon>
        <taxon>Astrocoeniina</taxon>
        <taxon>Acroporidae</taxon>
        <taxon>Acropora</taxon>
    </lineage>
</organism>
<evidence type="ECO:0000256" key="2">
    <source>
        <dbReference type="ARBA" id="ARBA00022692"/>
    </source>
</evidence>
<feature type="domain" description="LicD/FKTN/FKRP nucleotidyltransferase" evidence="6">
    <location>
        <begin position="200"/>
        <end position="318"/>
    </location>
</feature>
<keyword evidence="4" id="KW-1133">Transmembrane helix</keyword>
<evidence type="ECO:0000313" key="7">
    <source>
        <dbReference type="EMBL" id="KAK2569109.1"/>
    </source>
</evidence>
<keyword evidence="2" id="KW-0812">Transmembrane</keyword>
<evidence type="ECO:0000259" key="6">
    <source>
        <dbReference type="Pfam" id="PF04991"/>
    </source>
</evidence>
<evidence type="ECO:0000256" key="3">
    <source>
        <dbReference type="ARBA" id="ARBA00022729"/>
    </source>
</evidence>
<evidence type="ECO:0000256" key="1">
    <source>
        <dbReference type="ARBA" id="ARBA00004167"/>
    </source>
</evidence>
<keyword evidence="8" id="KW-1185">Reference proteome</keyword>
<evidence type="ECO:0000256" key="5">
    <source>
        <dbReference type="ARBA" id="ARBA00023136"/>
    </source>
</evidence>
<dbReference type="Pfam" id="PF04991">
    <property type="entry name" value="LicD"/>
    <property type="match status" value="1"/>
</dbReference>
<dbReference type="EMBL" id="JARQWQ010000010">
    <property type="protein sequence ID" value="KAK2569109.1"/>
    <property type="molecule type" value="Genomic_DNA"/>
</dbReference>
<dbReference type="PANTHER" id="PTHR16059:SF25">
    <property type="entry name" value="LYSOZYME"/>
    <property type="match status" value="1"/>
</dbReference>
<dbReference type="PANTHER" id="PTHR16059">
    <property type="entry name" value="ANTHRAX TOXIN RECEPTOR"/>
    <property type="match status" value="1"/>
</dbReference>
<dbReference type="GO" id="GO:0016020">
    <property type="term" value="C:membrane"/>
    <property type="evidence" value="ECO:0007669"/>
    <property type="project" value="UniProtKB-SubCell"/>
</dbReference>
<accession>A0AAD9QXA1</accession>